<name>A0AAD7CQ43_MYCRO</name>
<feature type="compositionally biased region" description="Basic and acidic residues" evidence="1">
    <location>
        <begin position="62"/>
        <end position="71"/>
    </location>
</feature>
<sequence length="140" mass="15206">MHQKSARAHTGSVSPTQSNHKGTRRRKKTVCKWGRRKGRERGIRWKGADGGDARNRGTSADAGRRAVERGKARQASEGVWTRMNTDATFGGISIGAPGTGNAPQRERREGDAAHEEFDLGAEGSASVGGRAREEDRDRKP</sequence>
<keyword evidence="3" id="KW-1185">Reference proteome</keyword>
<protein>
    <submittedName>
        <fullName evidence="2">Uncharacterized protein</fullName>
    </submittedName>
</protein>
<feature type="compositionally biased region" description="Basic and acidic residues" evidence="1">
    <location>
        <begin position="40"/>
        <end position="55"/>
    </location>
</feature>
<dbReference type="EMBL" id="JARKIE010000287">
    <property type="protein sequence ID" value="KAJ7657592.1"/>
    <property type="molecule type" value="Genomic_DNA"/>
</dbReference>
<organism evidence="2 3">
    <name type="scientific">Mycena rosella</name>
    <name type="common">Pink bonnet</name>
    <name type="synonym">Agaricus rosellus</name>
    <dbReference type="NCBI Taxonomy" id="1033263"/>
    <lineage>
        <taxon>Eukaryota</taxon>
        <taxon>Fungi</taxon>
        <taxon>Dikarya</taxon>
        <taxon>Basidiomycota</taxon>
        <taxon>Agaricomycotina</taxon>
        <taxon>Agaricomycetes</taxon>
        <taxon>Agaricomycetidae</taxon>
        <taxon>Agaricales</taxon>
        <taxon>Marasmiineae</taxon>
        <taxon>Mycenaceae</taxon>
        <taxon>Mycena</taxon>
    </lineage>
</organism>
<proteinExistence type="predicted"/>
<gene>
    <name evidence="2" type="ORF">B0H17DRAFT_1145831</name>
</gene>
<dbReference type="Proteomes" id="UP001221757">
    <property type="component" value="Unassembled WGS sequence"/>
</dbReference>
<feature type="compositionally biased region" description="Basic and acidic residues" evidence="1">
    <location>
        <begin position="130"/>
        <end position="140"/>
    </location>
</feature>
<feature type="compositionally biased region" description="Polar residues" evidence="1">
    <location>
        <begin position="11"/>
        <end position="20"/>
    </location>
</feature>
<comment type="caution">
    <text evidence="2">The sequence shown here is derived from an EMBL/GenBank/DDBJ whole genome shotgun (WGS) entry which is preliminary data.</text>
</comment>
<accession>A0AAD7CQ43</accession>
<dbReference type="AlphaFoldDB" id="A0AAD7CQ43"/>
<feature type="compositionally biased region" description="Basic and acidic residues" evidence="1">
    <location>
        <begin position="104"/>
        <end position="117"/>
    </location>
</feature>
<evidence type="ECO:0000313" key="2">
    <source>
        <dbReference type="EMBL" id="KAJ7657592.1"/>
    </source>
</evidence>
<evidence type="ECO:0000313" key="3">
    <source>
        <dbReference type="Proteomes" id="UP001221757"/>
    </source>
</evidence>
<feature type="region of interest" description="Disordered" evidence="1">
    <location>
        <begin position="1"/>
        <end position="140"/>
    </location>
</feature>
<evidence type="ECO:0000256" key="1">
    <source>
        <dbReference type="SAM" id="MobiDB-lite"/>
    </source>
</evidence>
<reference evidence="2" key="1">
    <citation type="submission" date="2023-03" db="EMBL/GenBank/DDBJ databases">
        <title>Massive genome expansion in bonnet fungi (Mycena s.s.) driven by repeated elements and novel gene families across ecological guilds.</title>
        <authorList>
            <consortium name="Lawrence Berkeley National Laboratory"/>
            <person name="Harder C.B."/>
            <person name="Miyauchi S."/>
            <person name="Viragh M."/>
            <person name="Kuo A."/>
            <person name="Thoen E."/>
            <person name="Andreopoulos B."/>
            <person name="Lu D."/>
            <person name="Skrede I."/>
            <person name="Drula E."/>
            <person name="Henrissat B."/>
            <person name="Morin E."/>
            <person name="Kohler A."/>
            <person name="Barry K."/>
            <person name="LaButti K."/>
            <person name="Morin E."/>
            <person name="Salamov A."/>
            <person name="Lipzen A."/>
            <person name="Mereny Z."/>
            <person name="Hegedus B."/>
            <person name="Baldrian P."/>
            <person name="Stursova M."/>
            <person name="Weitz H."/>
            <person name="Taylor A."/>
            <person name="Grigoriev I.V."/>
            <person name="Nagy L.G."/>
            <person name="Martin F."/>
            <person name="Kauserud H."/>
        </authorList>
    </citation>
    <scope>NUCLEOTIDE SEQUENCE</scope>
    <source>
        <strain evidence="2">CBHHK067</strain>
    </source>
</reference>
<feature type="compositionally biased region" description="Basic residues" evidence="1">
    <location>
        <begin position="21"/>
        <end position="39"/>
    </location>
</feature>